<sequence length="61" mass="6555">MTTRPVRSLDGVRPESYDMSHDQRCRGARLVASAAKDVEDCALLLAMLGLDPADGLEPRGA</sequence>
<reference evidence="1 2" key="1">
    <citation type="submission" date="2017-02" db="EMBL/GenBank/DDBJ databases">
        <title>Amycolatopsis azurea DSM 43854 draft genome.</title>
        <authorList>
            <person name="Mayilraj S."/>
        </authorList>
    </citation>
    <scope>NUCLEOTIDE SEQUENCE [LARGE SCALE GENOMIC DNA]</scope>
    <source>
        <strain evidence="1 2">DSM 43854</strain>
    </source>
</reference>
<organism evidence="1 2">
    <name type="scientific">Amycolatopsis azurea DSM 43854</name>
    <dbReference type="NCBI Taxonomy" id="1238180"/>
    <lineage>
        <taxon>Bacteria</taxon>
        <taxon>Bacillati</taxon>
        <taxon>Actinomycetota</taxon>
        <taxon>Actinomycetes</taxon>
        <taxon>Pseudonocardiales</taxon>
        <taxon>Pseudonocardiaceae</taxon>
        <taxon>Amycolatopsis</taxon>
    </lineage>
</organism>
<gene>
    <name evidence="1" type="ORF">B0293_42685</name>
</gene>
<name>A0ABX3J0R5_9PSEU</name>
<comment type="caution">
    <text evidence="1">The sequence shown here is derived from an EMBL/GenBank/DDBJ whole genome shotgun (WGS) entry which is preliminary data.</text>
</comment>
<dbReference type="Proteomes" id="UP000188551">
    <property type="component" value="Unassembled WGS sequence"/>
</dbReference>
<evidence type="ECO:0000313" key="2">
    <source>
        <dbReference type="Proteomes" id="UP000188551"/>
    </source>
</evidence>
<keyword evidence="2" id="KW-1185">Reference proteome</keyword>
<dbReference type="EMBL" id="MUXN01000049">
    <property type="protein sequence ID" value="OOC00514.1"/>
    <property type="molecule type" value="Genomic_DNA"/>
</dbReference>
<accession>A0ABX3J0R5</accession>
<proteinExistence type="predicted"/>
<evidence type="ECO:0000313" key="1">
    <source>
        <dbReference type="EMBL" id="OOC00514.1"/>
    </source>
</evidence>
<protein>
    <submittedName>
        <fullName evidence="1">Uncharacterized protein</fullName>
    </submittedName>
</protein>